<gene>
    <name evidence="4" type="ORF">VTK73DRAFT_1320</name>
</gene>
<dbReference type="SUPFAM" id="SSF56112">
    <property type="entry name" value="Protein kinase-like (PK-like)"/>
    <property type="match status" value="1"/>
</dbReference>
<dbReference type="PANTHER" id="PTHR12149:SF8">
    <property type="entry name" value="PROTEIN-RIBULOSAMINE 3-KINASE"/>
    <property type="match status" value="1"/>
</dbReference>
<dbReference type="Proteomes" id="UP001586593">
    <property type="component" value="Unassembled WGS sequence"/>
</dbReference>
<evidence type="ECO:0000256" key="1">
    <source>
        <dbReference type="ARBA" id="ARBA00011961"/>
    </source>
</evidence>
<name>A0ABR3VTN1_9PEZI</name>
<dbReference type="InterPro" id="IPR011009">
    <property type="entry name" value="Kinase-like_dom_sf"/>
</dbReference>
<evidence type="ECO:0000256" key="2">
    <source>
        <dbReference type="ARBA" id="ARBA00048655"/>
    </source>
</evidence>
<sequence length="573" mass="62000">MATETLPPQLAVAGTVGGGDDAVEGAGGESNLALMGMEESHTLGEAEGKLHIPLIATGENDALTRTEEHDDSPEEAGGKSSSALVETEEAEDQVDAAPVGAEESNGALQEAEGALNTAPIRTEESNNTVGEAEGESNIALRRDDSNDALASTEDQTDMALAGTEESSEGDAAAGSEKDGPRGSPKGSEGDAAGEAESPVRGDEAAAKGAGTSSMTIKEILAQLDGVFPMDEAVLDALPSGSTFVSVDHFGTSAWTITGKLVARSQDGEEEVYFLKIAYGETGRIMLGGEFESSKAIHATMPDFIPTPYGFGKYKADGPDVYFYLSEFVDMDVSVPPDPDEFTRRLAHLHRTSQSPTGRFGFHVPTCDGDRAHVVDWQDSWAVFFRNLFLGVCERDVRRNGPWPKYERAIRQVAWEVVPRLLEPLQAEGRSIKPCLIHGDLWEGNMGIRLDSGDSTLFDAGSYFAHNEMELGHWRCEFSSVFRARVYQQHYLRHYHPAEPAHQFDDRNRLYSLKGAINYSAGHPNSSLRKTAYNNMCYLCEKYAPTDEIDKYDPELDPAITGATIVPHLADGLI</sequence>
<dbReference type="EC" id="2.7.1.172" evidence="1"/>
<proteinExistence type="predicted"/>
<dbReference type="EMBL" id="JAZHXJ010001316">
    <property type="protein sequence ID" value="KAL1845019.1"/>
    <property type="molecule type" value="Genomic_DNA"/>
</dbReference>
<comment type="caution">
    <text evidence="4">The sequence shown here is derived from an EMBL/GenBank/DDBJ whole genome shotgun (WGS) entry which is preliminary data.</text>
</comment>
<reference evidence="4 5" key="1">
    <citation type="journal article" date="2024" name="Commun. Biol.">
        <title>Comparative genomic analysis of thermophilic fungi reveals convergent evolutionary adaptations and gene losses.</title>
        <authorList>
            <person name="Steindorff A.S."/>
            <person name="Aguilar-Pontes M.V."/>
            <person name="Robinson A.J."/>
            <person name="Andreopoulos B."/>
            <person name="LaButti K."/>
            <person name="Kuo A."/>
            <person name="Mondo S."/>
            <person name="Riley R."/>
            <person name="Otillar R."/>
            <person name="Haridas S."/>
            <person name="Lipzen A."/>
            <person name="Grimwood J."/>
            <person name="Schmutz J."/>
            <person name="Clum A."/>
            <person name="Reid I.D."/>
            <person name="Moisan M.C."/>
            <person name="Butler G."/>
            <person name="Nguyen T.T.M."/>
            <person name="Dewar K."/>
            <person name="Conant G."/>
            <person name="Drula E."/>
            <person name="Henrissat B."/>
            <person name="Hansel C."/>
            <person name="Singer S."/>
            <person name="Hutchinson M.I."/>
            <person name="de Vries R.P."/>
            <person name="Natvig D.O."/>
            <person name="Powell A.J."/>
            <person name="Tsang A."/>
            <person name="Grigoriev I.V."/>
        </authorList>
    </citation>
    <scope>NUCLEOTIDE SEQUENCE [LARGE SCALE GENOMIC DNA]</scope>
    <source>
        <strain evidence="4 5">ATCC 24622</strain>
    </source>
</reference>
<feature type="region of interest" description="Disordered" evidence="3">
    <location>
        <begin position="1"/>
        <end position="30"/>
    </location>
</feature>
<evidence type="ECO:0000256" key="3">
    <source>
        <dbReference type="SAM" id="MobiDB-lite"/>
    </source>
</evidence>
<comment type="catalytic activity">
    <reaction evidence="2">
        <text>N(6)-D-ribulosyl-L-lysyl-[protein] + ATP = N(6)-(3-O-phospho-D-ribulosyl)-L-lysyl-[protein] + ADP + H(+)</text>
        <dbReference type="Rhea" id="RHEA:48432"/>
        <dbReference type="Rhea" id="RHEA-COMP:12103"/>
        <dbReference type="Rhea" id="RHEA-COMP:12104"/>
        <dbReference type="ChEBI" id="CHEBI:15378"/>
        <dbReference type="ChEBI" id="CHEBI:30616"/>
        <dbReference type="ChEBI" id="CHEBI:90418"/>
        <dbReference type="ChEBI" id="CHEBI:90420"/>
        <dbReference type="ChEBI" id="CHEBI:456216"/>
        <dbReference type="EC" id="2.7.1.172"/>
    </reaction>
    <physiologicalReaction direction="left-to-right" evidence="2">
        <dbReference type="Rhea" id="RHEA:48433"/>
    </physiologicalReaction>
</comment>
<protein>
    <recommendedName>
        <fullName evidence="1">protein-ribulosamine 3-kinase</fullName>
        <ecNumber evidence="1">2.7.1.172</ecNumber>
    </recommendedName>
</protein>
<dbReference type="Pfam" id="PF03881">
    <property type="entry name" value="Fructosamin_kin"/>
    <property type="match status" value="1"/>
</dbReference>
<dbReference type="PANTHER" id="PTHR12149">
    <property type="entry name" value="FRUCTOSAMINE 3 KINASE-RELATED PROTEIN"/>
    <property type="match status" value="1"/>
</dbReference>
<dbReference type="Gene3D" id="3.90.1200.10">
    <property type="match status" value="1"/>
</dbReference>
<feature type="compositionally biased region" description="Gly residues" evidence="3">
    <location>
        <begin position="15"/>
        <end position="28"/>
    </location>
</feature>
<accession>A0ABR3VTN1</accession>
<evidence type="ECO:0000313" key="4">
    <source>
        <dbReference type="EMBL" id="KAL1845019.1"/>
    </source>
</evidence>
<organism evidence="4 5">
    <name type="scientific">Phialemonium thermophilum</name>
    <dbReference type="NCBI Taxonomy" id="223376"/>
    <lineage>
        <taxon>Eukaryota</taxon>
        <taxon>Fungi</taxon>
        <taxon>Dikarya</taxon>
        <taxon>Ascomycota</taxon>
        <taxon>Pezizomycotina</taxon>
        <taxon>Sordariomycetes</taxon>
        <taxon>Sordariomycetidae</taxon>
        <taxon>Cephalothecales</taxon>
        <taxon>Cephalothecaceae</taxon>
        <taxon>Phialemonium</taxon>
    </lineage>
</organism>
<keyword evidence="5" id="KW-1185">Reference proteome</keyword>
<evidence type="ECO:0000313" key="5">
    <source>
        <dbReference type="Proteomes" id="UP001586593"/>
    </source>
</evidence>
<feature type="region of interest" description="Disordered" evidence="3">
    <location>
        <begin position="54"/>
        <end position="210"/>
    </location>
</feature>
<dbReference type="InterPro" id="IPR016477">
    <property type="entry name" value="Fructo-/Ketosamine-3-kinase"/>
</dbReference>